<keyword evidence="6" id="KW-1185">Reference proteome</keyword>
<protein>
    <submittedName>
        <fullName evidence="5">MarR family transcriptional regulator</fullName>
    </submittedName>
</protein>
<keyword evidence="2" id="KW-0238">DNA-binding</keyword>
<accession>A0ABY5W3D1</accession>
<dbReference type="InterPro" id="IPR000835">
    <property type="entry name" value="HTH_MarR-typ"/>
</dbReference>
<sequence length="167" mass="17326">MRSRPSPHPSGSDDAALTAAVVVDAAGQALVVATSAANDNSGVSAAQLRVLGVVDQAGSINLTQLAIALHTAPSSASRLCDRLEAADLLRRTADDRDRREVWLVLTPTARRLLDGLGRQRQETIAAVLRRMAPDDRAALVQGLSAFARASGMPVAEDSAAQPGQLAG</sequence>
<reference evidence="5" key="1">
    <citation type="submission" date="2021-04" db="EMBL/GenBank/DDBJ databases">
        <authorList>
            <person name="Hartkoorn R.C."/>
            <person name="Beaudoing E."/>
            <person name="Hot D."/>
        </authorList>
    </citation>
    <scope>NUCLEOTIDE SEQUENCE</scope>
    <source>
        <strain evidence="5">NRRL B-16292</strain>
    </source>
</reference>
<proteinExistence type="predicted"/>
<gene>
    <name evidence="5" type="ORF">Dfulv_04860</name>
</gene>
<dbReference type="InterPro" id="IPR036390">
    <property type="entry name" value="WH_DNA-bd_sf"/>
</dbReference>
<dbReference type="RefSeq" id="WP_259861408.1">
    <property type="nucleotide sequence ID" value="NZ_BAAAST010000087.1"/>
</dbReference>
<dbReference type="SUPFAM" id="SSF46785">
    <property type="entry name" value="Winged helix' DNA-binding domain"/>
    <property type="match status" value="1"/>
</dbReference>
<keyword evidence="3" id="KW-0804">Transcription</keyword>
<dbReference type="InterPro" id="IPR039422">
    <property type="entry name" value="MarR/SlyA-like"/>
</dbReference>
<evidence type="ECO:0000256" key="2">
    <source>
        <dbReference type="ARBA" id="ARBA00023125"/>
    </source>
</evidence>
<name>A0ABY5W3D1_9ACTN</name>
<keyword evidence="1" id="KW-0805">Transcription regulation</keyword>
<dbReference type="SMART" id="SM00347">
    <property type="entry name" value="HTH_MARR"/>
    <property type="match status" value="1"/>
</dbReference>
<feature type="domain" description="HTH marR-type" evidence="4">
    <location>
        <begin position="1"/>
        <end position="148"/>
    </location>
</feature>
<dbReference type="EMBL" id="CP073720">
    <property type="protein sequence ID" value="UWP83611.1"/>
    <property type="molecule type" value="Genomic_DNA"/>
</dbReference>
<evidence type="ECO:0000256" key="1">
    <source>
        <dbReference type="ARBA" id="ARBA00023015"/>
    </source>
</evidence>
<dbReference type="PROSITE" id="PS50995">
    <property type="entry name" value="HTH_MARR_2"/>
    <property type="match status" value="1"/>
</dbReference>
<dbReference type="InterPro" id="IPR023187">
    <property type="entry name" value="Tscrpt_reg_MarR-type_CS"/>
</dbReference>
<evidence type="ECO:0000313" key="5">
    <source>
        <dbReference type="EMBL" id="UWP83611.1"/>
    </source>
</evidence>
<dbReference type="PANTHER" id="PTHR33164">
    <property type="entry name" value="TRANSCRIPTIONAL REGULATOR, MARR FAMILY"/>
    <property type="match status" value="1"/>
</dbReference>
<reference evidence="5" key="2">
    <citation type="submission" date="2022-09" db="EMBL/GenBank/DDBJ databases">
        <title>Biosynthetic gene clusters of Dactylosporangioum fulvum.</title>
        <authorList>
            <person name="Caradec T."/>
        </authorList>
    </citation>
    <scope>NUCLEOTIDE SEQUENCE</scope>
    <source>
        <strain evidence="5">NRRL B-16292</strain>
    </source>
</reference>
<dbReference type="PANTHER" id="PTHR33164:SF94">
    <property type="entry name" value="TRANSCRIPTIONAL REGULATORY PROTEIN-RELATED"/>
    <property type="match status" value="1"/>
</dbReference>
<dbReference type="Gene3D" id="1.10.10.10">
    <property type="entry name" value="Winged helix-like DNA-binding domain superfamily/Winged helix DNA-binding domain"/>
    <property type="match status" value="1"/>
</dbReference>
<dbReference type="Pfam" id="PF01047">
    <property type="entry name" value="MarR"/>
    <property type="match status" value="1"/>
</dbReference>
<organism evidence="5 6">
    <name type="scientific">Dactylosporangium fulvum</name>
    <dbReference type="NCBI Taxonomy" id="53359"/>
    <lineage>
        <taxon>Bacteria</taxon>
        <taxon>Bacillati</taxon>
        <taxon>Actinomycetota</taxon>
        <taxon>Actinomycetes</taxon>
        <taxon>Micromonosporales</taxon>
        <taxon>Micromonosporaceae</taxon>
        <taxon>Dactylosporangium</taxon>
    </lineage>
</organism>
<dbReference type="InterPro" id="IPR036388">
    <property type="entry name" value="WH-like_DNA-bd_sf"/>
</dbReference>
<evidence type="ECO:0000313" key="6">
    <source>
        <dbReference type="Proteomes" id="UP001059617"/>
    </source>
</evidence>
<evidence type="ECO:0000259" key="4">
    <source>
        <dbReference type="PROSITE" id="PS50995"/>
    </source>
</evidence>
<evidence type="ECO:0000256" key="3">
    <source>
        <dbReference type="ARBA" id="ARBA00023163"/>
    </source>
</evidence>
<dbReference type="PROSITE" id="PS01117">
    <property type="entry name" value="HTH_MARR_1"/>
    <property type="match status" value="1"/>
</dbReference>
<dbReference type="Proteomes" id="UP001059617">
    <property type="component" value="Chromosome"/>
</dbReference>